<dbReference type="PROSITE" id="PS00731">
    <property type="entry name" value="AP_NUCLEASE_F2_3"/>
    <property type="match status" value="1"/>
</dbReference>
<dbReference type="GO" id="GO:0008081">
    <property type="term" value="F:phosphoric diester hydrolase activity"/>
    <property type="evidence" value="ECO:0007669"/>
    <property type="project" value="TreeGrafter"/>
</dbReference>
<feature type="binding site" evidence="7">
    <location>
        <position position="105"/>
    </location>
    <ligand>
        <name>Zn(2+)</name>
        <dbReference type="ChEBI" id="CHEBI:29105"/>
        <label>1</label>
    </ligand>
</feature>
<dbReference type="InterPro" id="IPR036237">
    <property type="entry name" value="Xyl_isomerase-like_sf"/>
</dbReference>
<reference evidence="9" key="1">
    <citation type="submission" date="2019-03" db="EMBL/GenBank/DDBJ databases">
        <title>Lake Tanganyika Metagenome-Assembled Genomes (MAGs).</title>
        <authorList>
            <person name="Tran P."/>
        </authorList>
    </citation>
    <scope>NUCLEOTIDE SEQUENCE</scope>
    <source>
        <strain evidence="9">K_DeepCast_150m_m2_040</strain>
    </source>
</reference>
<evidence type="ECO:0000256" key="4">
    <source>
        <dbReference type="ARBA" id="ARBA00022801"/>
    </source>
</evidence>
<feature type="binding site" evidence="7">
    <location>
        <position position="225"/>
    </location>
    <ligand>
        <name>Zn(2+)</name>
        <dbReference type="ChEBI" id="CHEBI:29105"/>
        <label>3</label>
    </ligand>
</feature>
<dbReference type="EC" id="3.1.21.2" evidence="7"/>
<dbReference type="SUPFAM" id="SSF51658">
    <property type="entry name" value="Xylose isomerase-like"/>
    <property type="match status" value="1"/>
</dbReference>
<dbReference type="InterPro" id="IPR018246">
    <property type="entry name" value="AP_endonuc_F2_Zn_BS"/>
</dbReference>
<dbReference type="GO" id="GO:0003677">
    <property type="term" value="F:DNA binding"/>
    <property type="evidence" value="ECO:0007669"/>
    <property type="project" value="InterPro"/>
</dbReference>
<evidence type="ECO:0000313" key="10">
    <source>
        <dbReference type="Proteomes" id="UP000779900"/>
    </source>
</evidence>
<dbReference type="InterPro" id="IPR013022">
    <property type="entry name" value="Xyl_isomerase-like_TIM-brl"/>
</dbReference>
<feature type="binding site" evidence="7">
    <location>
        <position position="141"/>
    </location>
    <ligand>
        <name>Zn(2+)</name>
        <dbReference type="ChEBI" id="CHEBI:29105"/>
        <label>1</label>
    </ligand>
</feature>
<feature type="binding site" evidence="7">
    <location>
        <position position="66"/>
    </location>
    <ligand>
        <name>Zn(2+)</name>
        <dbReference type="ChEBI" id="CHEBI:29105"/>
        <label>1</label>
    </ligand>
</feature>
<evidence type="ECO:0000256" key="6">
    <source>
        <dbReference type="ARBA" id="ARBA00023204"/>
    </source>
</evidence>
<comment type="cofactor">
    <cofactor evidence="7">
        <name>Zn(2+)</name>
        <dbReference type="ChEBI" id="CHEBI:29105"/>
    </cofactor>
    <text evidence="7">Binds 3 Zn(2+) ions.</text>
</comment>
<evidence type="ECO:0000259" key="8">
    <source>
        <dbReference type="Pfam" id="PF01261"/>
    </source>
</evidence>
<feature type="binding site" evidence="7">
    <location>
        <position position="175"/>
    </location>
    <ligand>
        <name>Zn(2+)</name>
        <dbReference type="ChEBI" id="CHEBI:29105"/>
        <label>2</label>
    </ligand>
</feature>
<dbReference type="SMART" id="SM00518">
    <property type="entry name" value="AP2Ec"/>
    <property type="match status" value="1"/>
</dbReference>
<protein>
    <recommendedName>
        <fullName evidence="7">Probable endonuclease 4</fullName>
        <ecNumber evidence="7">3.1.21.2</ecNumber>
    </recommendedName>
    <alternativeName>
        <fullName evidence="7">Endodeoxyribonuclease IV</fullName>
    </alternativeName>
    <alternativeName>
        <fullName evidence="7">Endonuclease IV</fullName>
    </alternativeName>
</protein>
<feature type="binding site" evidence="7">
    <location>
        <position position="141"/>
    </location>
    <ligand>
        <name>Zn(2+)</name>
        <dbReference type="ChEBI" id="CHEBI:29105"/>
        <label>2</label>
    </ligand>
</feature>
<feature type="domain" description="Xylose isomerase-like TIM barrel" evidence="8">
    <location>
        <begin position="17"/>
        <end position="267"/>
    </location>
</feature>
<keyword evidence="6 7" id="KW-0234">DNA repair</keyword>
<dbReference type="EMBL" id="VGIR01000012">
    <property type="protein sequence ID" value="MBM3330859.1"/>
    <property type="molecule type" value="Genomic_DNA"/>
</dbReference>
<evidence type="ECO:0000256" key="7">
    <source>
        <dbReference type="HAMAP-Rule" id="MF_00152"/>
    </source>
</evidence>
<keyword evidence="3 7" id="KW-0227">DNA damage</keyword>
<accession>A0A937XEJ1</accession>
<sequence>MRFGFHVSMAGGFSKVLERARAAECETMQMFSSNPRGWAAAELDPEDVARFRADMKGSGISPVFVHAPYLPNPAAAGADAKHAVKVLITQAERCAVLGVRFLILHMGKGLGASEARVVARTVKNVNSVLANSPDSVKLLLENTAGAGSEFGYRFEQIAAIIVGVKQRDRVGVVVDTAHAFAAGYEFRTRAGLDATLREFDRLVGISRLHLVHLNDSKVDFGSRVDRHWHIGEGKIGKEGMREIVNHPLLRNLPAVMETPRDSVADDLRNLKTIRSLAA</sequence>
<keyword evidence="4 7" id="KW-0378">Hydrolase</keyword>
<keyword evidence="2 7" id="KW-0479">Metal-binding</keyword>
<dbReference type="HAMAP" id="MF_00152">
    <property type="entry name" value="Nfo"/>
    <property type="match status" value="1"/>
</dbReference>
<feature type="binding site" evidence="7">
    <location>
        <position position="212"/>
    </location>
    <ligand>
        <name>Zn(2+)</name>
        <dbReference type="ChEBI" id="CHEBI:29105"/>
        <label>2</label>
    </ligand>
</feature>
<dbReference type="PANTHER" id="PTHR21445">
    <property type="entry name" value="ENDONUCLEASE IV ENDODEOXYRIBONUCLEASE IV"/>
    <property type="match status" value="1"/>
</dbReference>
<feature type="binding site" evidence="7">
    <location>
        <position position="227"/>
    </location>
    <ligand>
        <name>Zn(2+)</name>
        <dbReference type="ChEBI" id="CHEBI:29105"/>
        <label>3</label>
    </ligand>
</feature>
<dbReference type="GO" id="GO:0008833">
    <property type="term" value="F:deoxyribonuclease IV (phage-T4-induced) activity"/>
    <property type="evidence" value="ECO:0007669"/>
    <property type="project" value="UniProtKB-UniRule"/>
</dbReference>
<evidence type="ECO:0000256" key="2">
    <source>
        <dbReference type="ARBA" id="ARBA00022723"/>
    </source>
</evidence>
<feature type="binding site" evidence="7">
    <location>
        <position position="178"/>
    </location>
    <ligand>
        <name>Zn(2+)</name>
        <dbReference type="ChEBI" id="CHEBI:29105"/>
        <label>3</label>
    </ligand>
</feature>
<dbReference type="AlphaFoldDB" id="A0A937XEJ1"/>
<evidence type="ECO:0000256" key="5">
    <source>
        <dbReference type="ARBA" id="ARBA00022833"/>
    </source>
</evidence>
<keyword evidence="7" id="KW-0540">Nuclease</keyword>
<proteinExistence type="inferred from homology"/>
<dbReference type="GO" id="GO:0008270">
    <property type="term" value="F:zinc ion binding"/>
    <property type="evidence" value="ECO:0007669"/>
    <property type="project" value="UniProtKB-UniRule"/>
</dbReference>
<dbReference type="InterPro" id="IPR001719">
    <property type="entry name" value="AP_endonuc_2"/>
</dbReference>
<dbReference type="FunFam" id="3.20.20.150:FF:000001">
    <property type="entry name" value="Probable endonuclease 4"/>
    <property type="match status" value="1"/>
</dbReference>
<dbReference type="Gene3D" id="3.20.20.150">
    <property type="entry name" value="Divalent-metal-dependent TIM barrel enzymes"/>
    <property type="match status" value="1"/>
</dbReference>
<keyword evidence="7" id="KW-0255">Endonuclease</keyword>
<comment type="function">
    <text evidence="7">Endonuclease IV plays a role in DNA repair. It cleaves phosphodiester bonds at apurinic or apyrimidinic (AP) sites, generating a 3'-hydroxyl group and a 5'-terminal sugar phosphate.</text>
</comment>
<name>A0A937XEJ1_UNCW3</name>
<dbReference type="PROSITE" id="PS51432">
    <property type="entry name" value="AP_NUCLEASE_F2_4"/>
    <property type="match status" value="1"/>
</dbReference>
<organism evidence="9 10">
    <name type="scientific">candidate division WOR-3 bacterium</name>
    <dbReference type="NCBI Taxonomy" id="2052148"/>
    <lineage>
        <taxon>Bacteria</taxon>
        <taxon>Bacteria division WOR-3</taxon>
    </lineage>
</organism>
<dbReference type="NCBIfam" id="TIGR00587">
    <property type="entry name" value="nfo"/>
    <property type="match status" value="1"/>
</dbReference>
<gene>
    <name evidence="7" type="primary">nfo</name>
    <name evidence="9" type="ORF">FJY68_03285</name>
</gene>
<dbReference type="Pfam" id="PF01261">
    <property type="entry name" value="AP_endonuc_2"/>
    <property type="match status" value="1"/>
</dbReference>
<comment type="catalytic activity">
    <reaction evidence="7">
        <text>Endonucleolytic cleavage to 5'-phosphooligonucleotide end-products.</text>
        <dbReference type="EC" id="3.1.21.2"/>
    </reaction>
</comment>
<dbReference type="GO" id="GO:0006284">
    <property type="term" value="P:base-excision repair"/>
    <property type="evidence" value="ECO:0007669"/>
    <property type="project" value="TreeGrafter"/>
</dbReference>
<dbReference type="PANTHER" id="PTHR21445:SF0">
    <property type="entry name" value="APURINIC-APYRIMIDINIC ENDONUCLEASE"/>
    <property type="match status" value="1"/>
</dbReference>
<comment type="similarity">
    <text evidence="1 7">Belongs to the AP endonuclease 2 family.</text>
</comment>
<keyword evidence="5 7" id="KW-0862">Zinc</keyword>
<dbReference type="CDD" id="cd00019">
    <property type="entry name" value="AP2Ec"/>
    <property type="match status" value="1"/>
</dbReference>
<evidence type="ECO:0000256" key="3">
    <source>
        <dbReference type="ARBA" id="ARBA00022763"/>
    </source>
</evidence>
<evidence type="ECO:0000256" key="1">
    <source>
        <dbReference type="ARBA" id="ARBA00005340"/>
    </source>
</evidence>
<evidence type="ECO:0000313" key="9">
    <source>
        <dbReference type="EMBL" id="MBM3330859.1"/>
    </source>
</evidence>
<comment type="caution">
    <text evidence="9">The sequence shown here is derived from an EMBL/GenBank/DDBJ whole genome shotgun (WGS) entry which is preliminary data.</text>
</comment>
<feature type="binding site" evidence="7">
    <location>
        <position position="257"/>
    </location>
    <ligand>
        <name>Zn(2+)</name>
        <dbReference type="ChEBI" id="CHEBI:29105"/>
        <label>2</label>
    </ligand>
</feature>
<dbReference type="GO" id="GO:0003906">
    <property type="term" value="F:DNA-(apurinic or apyrimidinic site) endonuclease activity"/>
    <property type="evidence" value="ECO:0007669"/>
    <property type="project" value="TreeGrafter"/>
</dbReference>
<dbReference type="Proteomes" id="UP000779900">
    <property type="component" value="Unassembled WGS sequence"/>
</dbReference>